<dbReference type="Pfam" id="PF00873">
    <property type="entry name" value="ACR_tran"/>
    <property type="match status" value="1"/>
</dbReference>
<dbReference type="Gene3D" id="1.20.1640.10">
    <property type="entry name" value="Multidrug efflux transporter AcrB transmembrane domain"/>
    <property type="match status" value="1"/>
</dbReference>
<dbReference type="GO" id="GO:0042910">
    <property type="term" value="F:xenobiotic transmembrane transporter activity"/>
    <property type="evidence" value="ECO:0007669"/>
    <property type="project" value="TreeGrafter"/>
</dbReference>
<reference evidence="2" key="2">
    <citation type="journal article" date="2014" name="ISME J.">
        <title>Microbial stratification in low pH oxic and suboxic macroscopic growths along an acid mine drainage.</title>
        <authorList>
            <person name="Mendez-Garcia C."/>
            <person name="Mesa V."/>
            <person name="Sprenger R.R."/>
            <person name="Richter M."/>
            <person name="Diez M.S."/>
            <person name="Solano J."/>
            <person name="Bargiela R."/>
            <person name="Golyshina O.V."/>
            <person name="Manteca A."/>
            <person name="Ramos J.L."/>
            <person name="Gallego J.R."/>
            <person name="Llorente I."/>
            <person name="Martins Dos Santos V.A."/>
            <person name="Jensen O.N."/>
            <person name="Pelaez A.I."/>
            <person name="Sanchez J."/>
            <person name="Ferrer M."/>
        </authorList>
    </citation>
    <scope>NUCLEOTIDE SEQUENCE</scope>
</reference>
<feature type="non-terminal residue" evidence="2">
    <location>
        <position position="187"/>
    </location>
</feature>
<dbReference type="GO" id="GO:0005886">
    <property type="term" value="C:plasma membrane"/>
    <property type="evidence" value="ECO:0007669"/>
    <property type="project" value="TreeGrafter"/>
</dbReference>
<dbReference type="SUPFAM" id="SSF82866">
    <property type="entry name" value="Multidrug efflux transporter AcrB transmembrane domain"/>
    <property type="match status" value="1"/>
</dbReference>
<feature type="transmembrane region" description="Helical" evidence="1">
    <location>
        <begin position="7"/>
        <end position="27"/>
    </location>
</feature>
<keyword evidence="1" id="KW-0812">Transmembrane</keyword>
<feature type="transmembrane region" description="Helical" evidence="1">
    <location>
        <begin position="109"/>
        <end position="134"/>
    </location>
</feature>
<gene>
    <name evidence="2" type="ORF">B1B_19236</name>
</gene>
<dbReference type="PRINTS" id="PR00702">
    <property type="entry name" value="ACRIFLAVINRP"/>
</dbReference>
<sequence length="187" mass="19965">VRDSIGNVWDAVLFGLALSVLILYLFLRNWGSVWTAVVTIPISVLITFVAMKLAGMSFNMMTLGGIAASIGLIIDNAIVVVEAMCHSIARGGPRLEGIYHGIGEVLTALIGSTLTPVVVFLPLIFLTGIAGVFFRALGLSMVVALLVSLLLALTLTPSLAAWLIRGRAPSEEGGFILQRILRLYDRS</sequence>
<name>T0ZBJ2_9ZZZZ</name>
<keyword evidence="1" id="KW-0472">Membrane</keyword>
<protein>
    <submittedName>
        <fullName evidence="2">Acriflavin resistance protein</fullName>
    </submittedName>
</protein>
<feature type="transmembrane region" description="Helical" evidence="1">
    <location>
        <begin position="141"/>
        <end position="164"/>
    </location>
</feature>
<dbReference type="PANTHER" id="PTHR32063:SF24">
    <property type="entry name" value="CATION EFFLUX SYSTEM (ACRB_ACRD_ACRF FAMILY)"/>
    <property type="match status" value="1"/>
</dbReference>
<dbReference type="EMBL" id="AUZY01012918">
    <property type="protein sequence ID" value="EQD27220.1"/>
    <property type="molecule type" value="Genomic_DNA"/>
</dbReference>
<dbReference type="InterPro" id="IPR001036">
    <property type="entry name" value="Acrflvin-R"/>
</dbReference>
<dbReference type="AlphaFoldDB" id="T0ZBJ2"/>
<dbReference type="PANTHER" id="PTHR32063">
    <property type="match status" value="1"/>
</dbReference>
<feature type="transmembrane region" description="Helical" evidence="1">
    <location>
        <begin position="33"/>
        <end position="54"/>
    </location>
</feature>
<evidence type="ECO:0000313" key="2">
    <source>
        <dbReference type="EMBL" id="EQD27220.1"/>
    </source>
</evidence>
<comment type="caution">
    <text evidence="2">The sequence shown here is derived from an EMBL/GenBank/DDBJ whole genome shotgun (WGS) entry which is preliminary data.</text>
</comment>
<evidence type="ECO:0000256" key="1">
    <source>
        <dbReference type="SAM" id="Phobius"/>
    </source>
</evidence>
<accession>T0ZBJ2</accession>
<feature type="non-terminal residue" evidence="2">
    <location>
        <position position="1"/>
    </location>
</feature>
<reference evidence="2" key="1">
    <citation type="submission" date="2013-08" db="EMBL/GenBank/DDBJ databases">
        <authorList>
            <person name="Mendez C."/>
            <person name="Richter M."/>
            <person name="Ferrer M."/>
            <person name="Sanchez J."/>
        </authorList>
    </citation>
    <scope>NUCLEOTIDE SEQUENCE</scope>
</reference>
<feature type="transmembrane region" description="Helical" evidence="1">
    <location>
        <begin position="66"/>
        <end position="89"/>
    </location>
</feature>
<organism evidence="2">
    <name type="scientific">mine drainage metagenome</name>
    <dbReference type="NCBI Taxonomy" id="410659"/>
    <lineage>
        <taxon>unclassified sequences</taxon>
        <taxon>metagenomes</taxon>
        <taxon>ecological metagenomes</taxon>
    </lineage>
</organism>
<proteinExistence type="predicted"/>
<keyword evidence="1" id="KW-1133">Transmembrane helix</keyword>